<dbReference type="Proteomes" id="UP000005940">
    <property type="component" value="Chromosome"/>
</dbReference>
<sequence>MTPESLLAERPPGCLTAPCCLCGRPTTAPVEVRHIPPDTTLYACPEHATTVAPGPVAHEGVPSPSPG</sequence>
<organism evidence="1 2">
    <name type="scientific">Streptomyces tsukubensis (strain DSM 42081 / NBRC 108919 / NRRL 18488 / 9993)</name>
    <dbReference type="NCBI Taxonomy" id="1114943"/>
    <lineage>
        <taxon>Bacteria</taxon>
        <taxon>Bacillati</taxon>
        <taxon>Actinomycetota</taxon>
        <taxon>Actinomycetes</taxon>
        <taxon>Kitasatosporales</taxon>
        <taxon>Streptomycetaceae</taxon>
        <taxon>Streptomyces</taxon>
    </lineage>
</organism>
<keyword evidence="2" id="KW-1185">Reference proteome</keyword>
<name>I2N0S0_STRT9</name>
<protein>
    <submittedName>
        <fullName evidence="1">Uncharacterized protein</fullName>
    </submittedName>
</protein>
<dbReference type="EMBL" id="CP029159">
    <property type="protein sequence ID" value="QKM69107.1"/>
    <property type="molecule type" value="Genomic_DNA"/>
</dbReference>
<gene>
    <name evidence="1" type="ORF">STSU_020030</name>
</gene>
<dbReference type="AlphaFoldDB" id="I2N0S0"/>
<dbReference type="RefSeq" id="WP_006348503.1">
    <property type="nucleotide sequence ID" value="NZ_CP029159.1"/>
</dbReference>
<proteinExistence type="predicted"/>
<accession>I2N0S0</accession>
<reference evidence="1 2" key="1">
    <citation type="journal article" date="2012" name="J. Bacteriol.">
        <title>Draft genome of Streptomyces tsukubaensis NRRL 18488, the producer of the clinically important immunosuppressant tacrolimus (FK506).</title>
        <authorList>
            <person name="Barreiro C."/>
            <person name="Prieto C."/>
            <person name="Sola-Landa A."/>
            <person name="Solera E."/>
            <person name="Martinez-Castro M."/>
            <person name="Perez-Redondo R."/>
            <person name="Garcia-Estrada C."/>
            <person name="Aparicio J.F."/>
            <person name="Fernandez-Martinez L.T."/>
            <person name="Santos-Aberturas J."/>
            <person name="Salehi-Najafabadi Z."/>
            <person name="Rodriguez-Garcia A."/>
            <person name="Tauch A."/>
            <person name="Martin J.F."/>
        </authorList>
    </citation>
    <scope>NUCLEOTIDE SEQUENCE [LARGE SCALE GENOMIC DNA]</scope>
    <source>
        <strain evidence="2">DSM 42081 / NBRC 108919 / NRRL 18488 / 9993</strain>
    </source>
</reference>
<evidence type="ECO:0000313" key="1">
    <source>
        <dbReference type="EMBL" id="QKM69107.1"/>
    </source>
</evidence>
<evidence type="ECO:0000313" key="2">
    <source>
        <dbReference type="Proteomes" id="UP000005940"/>
    </source>
</evidence>